<reference evidence="3 4" key="1">
    <citation type="submission" date="2022-05" db="EMBL/GenBank/DDBJ databases">
        <authorList>
            <consortium name="Genoscope - CEA"/>
            <person name="William W."/>
        </authorList>
    </citation>
    <scope>NUCLEOTIDE SEQUENCE [LARGE SCALE GENOMIC DNA]</scope>
</reference>
<comment type="caution">
    <text evidence="3">The sequence shown here is derived from an EMBL/GenBank/DDBJ whole genome shotgun (WGS) entry which is preliminary data.</text>
</comment>
<proteinExistence type="predicted"/>
<dbReference type="Proteomes" id="UP001159405">
    <property type="component" value="Unassembled WGS sequence"/>
</dbReference>
<keyword evidence="2" id="KW-0732">Signal</keyword>
<gene>
    <name evidence="3" type="ORF">PLOB_00029855</name>
</gene>
<keyword evidence="4" id="KW-1185">Reference proteome</keyword>
<feature type="compositionally biased region" description="Low complexity" evidence="1">
    <location>
        <begin position="21"/>
        <end position="34"/>
    </location>
</feature>
<dbReference type="EMBL" id="CALNXK010000038">
    <property type="protein sequence ID" value="CAH3123230.1"/>
    <property type="molecule type" value="Genomic_DNA"/>
</dbReference>
<feature type="region of interest" description="Disordered" evidence="1">
    <location>
        <begin position="21"/>
        <end position="53"/>
    </location>
</feature>
<evidence type="ECO:0000313" key="4">
    <source>
        <dbReference type="Proteomes" id="UP001159405"/>
    </source>
</evidence>
<accession>A0ABN8NZE4</accession>
<feature type="compositionally biased region" description="Polar residues" evidence="1">
    <location>
        <begin position="35"/>
        <end position="49"/>
    </location>
</feature>
<evidence type="ECO:0000256" key="2">
    <source>
        <dbReference type="SAM" id="SignalP"/>
    </source>
</evidence>
<evidence type="ECO:0000256" key="1">
    <source>
        <dbReference type="SAM" id="MobiDB-lite"/>
    </source>
</evidence>
<sequence length="164" mass="18128">MKSIIAVCVVAVAITTFTIPAEGQSSSPPASQPGLITSFTLPPTESPSRMPSPKHGCNCKETCEAVQHSQVPYKDNDEANYLSYESYPVLCRDAAARFLEPLGGEKPPKKYICKQTFDCCRKCNAMFYTCLSKKAPFGACMRAAYKCMCRCIDKKSNKELPYKK</sequence>
<feature type="chain" id="PRO_5046772945" evidence="2">
    <location>
        <begin position="24"/>
        <end position="164"/>
    </location>
</feature>
<name>A0ABN8NZE4_9CNID</name>
<organism evidence="3 4">
    <name type="scientific">Porites lobata</name>
    <dbReference type="NCBI Taxonomy" id="104759"/>
    <lineage>
        <taxon>Eukaryota</taxon>
        <taxon>Metazoa</taxon>
        <taxon>Cnidaria</taxon>
        <taxon>Anthozoa</taxon>
        <taxon>Hexacorallia</taxon>
        <taxon>Scleractinia</taxon>
        <taxon>Fungiina</taxon>
        <taxon>Poritidae</taxon>
        <taxon>Porites</taxon>
    </lineage>
</organism>
<feature type="signal peptide" evidence="2">
    <location>
        <begin position="1"/>
        <end position="23"/>
    </location>
</feature>
<protein>
    <submittedName>
        <fullName evidence="3">Uncharacterized protein</fullName>
    </submittedName>
</protein>
<evidence type="ECO:0000313" key="3">
    <source>
        <dbReference type="EMBL" id="CAH3123230.1"/>
    </source>
</evidence>